<name>A0A9J6E7M5_RHIMP</name>
<dbReference type="AlphaFoldDB" id="A0A9J6E7M5"/>
<accession>A0A9J6E7M5</accession>
<proteinExistence type="predicted"/>
<evidence type="ECO:0000313" key="3">
    <source>
        <dbReference type="Proteomes" id="UP000821866"/>
    </source>
</evidence>
<dbReference type="EMBL" id="JABSTU010000005">
    <property type="protein sequence ID" value="KAH8030128.1"/>
    <property type="molecule type" value="Genomic_DNA"/>
</dbReference>
<feature type="compositionally biased region" description="Pro residues" evidence="1">
    <location>
        <begin position="176"/>
        <end position="185"/>
    </location>
</feature>
<protein>
    <submittedName>
        <fullName evidence="2">Uncharacterized protein</fullName>
    </submittedName>
</protein>
<feature type="compositionally biased region" description="Basic residues" evidence="1">
    <location>
        <begin position="96"/>
        <end position="106"/>
    </location>
</feature>
<evidence type="ECO:0000256" key="1">
    <source>
        <dbReference type="SAM" id="MobiDB-lite"/>
    </source>
</evidence>
<reference evidence="2" key="2">
    <citation type="submission" date="2021-09" db="EMBL/GenBank/DDBJ databases">
        <authorList>
            <person name="Jia N."/>
            <person name="Wang J."/>
            <person name="Shi W."/>
            <person name="Du L."/>
            <person name="Sun Y."/>
            <person name="Zhan W."/>
            <person name="Jiang J."/>
            <person name="Wang Q."/>
            <person name="Zhang B."/>
            <person name="Ji P."/>
            <person name="Sakyi L.B."/>
            <person name="Cui X."/>
            <person name="Yuan T."/>
            <person name="Jiang B."/>
            <person name="Yang W."/>
            <person name="Lam T.T.-Y."/>
            <person name="Chang Q."/>
            <person name="Ding S."/>
            <person name="Wang X."/>
            <person name="Zhu J."/>
            <person name="Ruan X."/>
            <person name="Zhao L."/>
            <person name="Wei J."/>
            <person name="Que T."/>
            <person name="Du C."/>
            <person name="Cheng J."/>
            <person name="Dai P."/>
            <person name="Han X."/>
            <person name="Huang E."/>
            <person name="Gao Y."/>
            <person name="Liu J."/>
            <person name="Shao H."/>
            <person name="Ye R."/>
            <person name="Li L."/>
            <person name="Wei W."/>
            <person name="Wang X."/>
            <person name="Wang C."/>
            <person name="Huo Q."/>
            <person name="Li W."/>
            <person name="Guo W."/>
            <person name="Chen H."/>
            <person name="Chen S."/>
            <person name="Zhou L."/>
            <person name="Zhou L."/>
            <person name="Ni X."/>
            <person name="Tian J."/>
            <person name="Zhou Y."/>
            <person name="Sheng Y."/>
            <person name="Liu T."/>
            <person name="Pan Y."/>
            <person name="Xia L."/>
            <person name="Li J."/>
            <person name="Zhao F."/>
            <person name="Cao W."/>
        </authorList>
    </citation>
    <scope>NUCLEOTIDE SEQUENCE</scope>
    <source>
        <strain evidence="2">Rmic-2018</strain>
        <tissue evidence="2">Larvae</tissue>
    </source>
</reference>
<comment type="caution">
    <text evidence="2">The sequence shown here is derived from an EMBL/GenBank/DDBJ whole genome shotgun (WGS) entry which is preliminary data.</text>
</comment>
<feature type="region of interest" description="Disordered" evidence="1">
    <location>
        <begin position="96"/>
        <end position="219"/>
    </location>
</feature>
<feature type="compositionally biased region" description="Polar residues" evidence="1">
    <location>
        <begin position="109"/>
        <end position="126"/>
    </location>
</feature>
<sequence>MVDGKTITEEEASAPGWIATIRRRAKSSTTASAAATSGIDKTSSLPHLRKSVKHCGIEPTRPDHECVTRKCAFCGQAQITGGRTCPNRYRFPYVVRRRRCHRRRRNNNQQTQGDSATQQPTPKQPASTPPMKHLPTTSKNQTATPSYLGRPSRGTGKTDTQITDELATHYICTEPSSPPDYPPAPDDAEENRSNPPSLAPRFLLSSPYSSAARPLTRTE</sequence>
<feature type="compositionally biased region" description="Polar residues" evidence="1">
    <location>
        <begin position="135"/>
        <end position="145"/>
    </location>
</feature>
<dbReference type="Proteomes" id="UP000821866">
    <property type="component" value="Chromosome 3"/>
</dbReference>
<keyword evidence="3" id="KW-1185">Reference proteome</keyword>
<reference evidence="2" key="1">
    <citation type="journal article" date="2020" name="Cell">
        <title>Large-Scale Comparative Analyses of Tick Genomes Elucidate Their Genetic Diversity and Vector Capacities.</title>
        <authorList>
            <consortium name="Tick Genome and Microbiome Consortium (TIGMIC)"/>
            <person name="Jia N."/>
            <person name="Wang J."/>
            <person name="Shi W."/>
            <person name="Du L."/>
            <person name="Sun Y."/>
            <person name="Zhan W."/>
            <person name="Jiang J.F."/>
            <person name="Wang Q."/>
            <person name="Zhang B."/>
            <person name="Ji P."/>
            <person name="Bell-Sakyi L."/>
            <person name="Cui X.M."/>
            <person name="Yuan T.T."/>
            <person name="Jiang B.G."/>
            <person name="Yang W.F."/>
            <person name="Lam T.T."/>
            <person name="Chang Q.C."/>
            <person name="Ding S.J."/>
            <person name="Wang X.J."/>
            <person name="Zhu J.G."/>
            <person name="Ruan X.D."/>
            <person name="Zhao L."/>
            <person name="Wei J.T."/>
            <person name="Ye R.Z."/>
            <person name="Que T.C."/>
            <person name="Du C.H."/>
            <person name="Zhou Y.H."/>
            <person name="Cheng J.X."/>
            <person name="Dai P.F."/>
            <person name="Guo W.B."/>
            <person name="Han X.H."/>
            <person name="Huang E.J."/>
            <person name="Li L.F."/>
            <person name="Wei W."/>
            <person name="Gao Y.C."/>
            <person name="Liu J.Z."/>
            <person name="Shao H.Z."/>
            <person name="Wang X."/>
            <person name="Wang C.C."/>
            <person name="Yang T.C."/>
            <person name="Huo Q.B."/>
            <person name="Li W."/>
            <person name="Chen H.Y."/>
            <person name="Chen S.E."/>
            <person name="Zhou L.G."/>
            <person name="Ni X.B."/>
            <person name="Tian J.H."/>
            <person name="Sheng Y."/>
            <person name="Liu T."/>
            <person name="Pan Y.S."/>
            <person name="Xia L.Y."/>
            <person name="Li J."/>
            <person name="Zhao F."/>
            <person name="Cao W.C."/>
        </authorList>
    </citation>
    <scope>NUCLEOTIDE SEQUENCE</scope>
    <source>
        <strain evidence="2">Rmic-2018</strain>
    </source>
</reference>
<evidence type="ECO:0000313" key="2">
    <source>
        <dbReference type="EMBL" id="KAH8030128.1"/>
    </source>
</evidence>
<organism evidence="2 3">
    <name type="scientific">Rhipicephalus microplus</name>
    <name type="common">Cattle tick</name>
    <name type="synonym">Boophilus microplus</name>
    <dbReference type="NCBI Taxonomy" id="6941"/>
    <lineage>
        <taxon>Eukaryota</taxon>
        <taxon>Metazoa</taxon>
        <taxon>Ecdysozoa</taxon>
        <taxon>Arthropoda</taxon>
        <taxon>Chelicerata</taxon>
        <taxon>Arachnida</taxon>
        <taxon>Acari</taxon>
        <taxon>Parasitiformes</taxon>
        <taxon>Ixodida</taxon>
        <taxon>Ixodoidea</taxon>
        <taxon>Ixodidae</taxon>
        <taxon>Rhipicephalinae</taxon>
        <taxon>Rhipicephalus</taxon>
        <taxon>Boophilus</taxon>
    </lineage>
</organism>
<gene>
    <name evidence="2" type="ORF">HPB51_006560</name>
</gene>